<keyword evidence="2" id="KW-1185">Reference proteome</keyword>
<evidence type="ECO:0000313" key="2">
    <source>
        <dbReference type="Proteomes" id="UP000619486"/>
    </source>
</evidence>
<comment type="caution">
    <text evidence="1">The sequence shown here is derived from an EMBL/GenBank/DDBJ whole genome shotgun (WGS) entry which is preliminary data.</text>
</comment>
<name>A0A918H2Q6_9ACTN</name>
<evidence type="ECO:0000313" key="1">
    <source>
        <dbReference type="EMBL" id="GGT31292.1"/>
    </source>
</evidence>
<reference evidence="1" key="1">
    <citation type="journal article" date="2014" name="Int. J. Syst. Evol. Microbiol.">
        <title>Complete genome sequence of Corynebacterium casei LMG S-19264T (=DSM 44701T), isolated from a smear-ripened cheese.</title>
        <authorList>
            <consortium name="US DOE Joint Genome Institute (JGI-PGF)"/>
            <person name="Walter F."/>
            <person name="Albersmeier A."/>
            <person name="Kalinowski J."/>
            <person name="Ruckert C."/>
        </authorList>
    </citation>
    <scope>NUCLEOTIDE SEQUENCE</scope>
    <source>
        <strain evidence="1">JCM 3172</strain>
    </source>
</reference>
<dbReference type="Proteomes" id="UP000619486">
    <property type="component" value="Unassembled WGS sequence"/>
</dbReference>
<dbReference type="AlphaFoldDB" id="A0A918H2Q6"/>
<dbReference type="EMBL" id="BMQQ01000008">
    <property type="protein sequence ID" value="GGT31292.1"/>
    <property type="molecule type" value="Genomic_DNA"/>
</dbReference>
<gene>
    <name evidence="1" type="ORF">GCM10014713_25970</name>
</gene>
<sequence length="92" mass="9855">MRKPEPDGFSVVADAGFADTNTLQMCVSGVVRDGSGARALEGRRRCMMPGLDLAATDRGHTAAQIDMQARHERDAHGFGAAHGCRHAEYVNT</sequence>
<protein>
    <submittedName>
        <fullName evidence="1">Uncharacterized protein</fullName>
    </submittedName>
</protein>
<accession>A0A918H2Q6</accession>
<proteinExistence type="predicted"/>
<reference evidence="1" key="2">
    <citation type="submission" date="2020-09" db="EMBL/GenBank/DDBJ databases">
        <authorList>
            <person name="Sun Q."/>
            <person name="Ohkuma M."/>
        </authorList>
    </citation>
    <scope>NUCLEOTIDE SEQUENCE</scope>
    <source>
        <strain evidence="1">JCM 3172</strain>
    </source>
</reference>
<organism evidence="1 2">
    <name type="scientific">Streptomyces purpureus</name>
    <dbReference type="NCBI Taxonomy" id="1951"/>
    <lineage>
        <taxon>Bacteria</taxon>
        <taxon>Bacillati</taxon>
        <taxon>Actinomycetota</taxon>
        <taxon>Actinomycetes</taxon>
        <taxon>Kitasatosporales</taxon>
        <taxon>Streptomycetaceae</taxon>
        <taxon>Streptomyces</taxon>
    </lineage>
</organism>